<organism evidence="1 2">
    <name type="scientific">Candidatus Avelusimicrobium gallicola</name>
    <dbReference type="NCBI Taxonomy" id="2562704"/>
    <lineage>
        <taxon>Bacteria</taxon>
        <taxon>Pseudomonadati</taxon>
        <taxon>Elusimicrobiota</taxon>
        <taxon>Elusimicrobia</taxon>
        <taxon>Elusimicrobiales</taxon>
        <taxon>Elusimicrobiaceae</taxon>
        <taxon>Candidatus Avelusimicrobium</taxon>
    </lineage>
</organism>
<name>A0A1Y4DEH8_9BACT</name>
<dbReference type="Proteomes" id="UP000196368">
    <property type="component" value="Unassembled WGS sequence"/>
</dbReference>
<dbReference type="AlphaFoldDB" id="A0A1Y4DEH8"/>
<reference evidence="2" key="1">
    <citation type="submission" date="2017-04" db="EMBL/GenBank/DDBJ databases">
        <title>Function of individual gut microbiota members based on whole genome sequencing of pure cultures obtained from chicken caecum.</title>
        <authorList>
            <person name="Medvecky M."/>
            <person name="Cejkova D."/>
            <person name="Polansky O."/>
            <person name="Karasova D."/>
            <person name="Kubasova T."/>
            <person name="Cizek A."/>
            <person name="Rychlik I."/>
        </authorList>
    </citation>
    <scope>NUCLEOTIDE SEQUENCE [LARGE SCALE GENOMIC DNA]</scope>
    <source>
        <strain evidence="2">An273</strain>
    </source>
</reference>
<sequence length="97" mass="11263">MGKLVLKRGLLKGRVFLSAAEFNGVLVAFSIDKKHLFCYNNFIIKRTVRFVIFLSGASARFPLFFFRFWPCLFVQAWLSCRLLTKEFLCLPKPVPAR</sequence>
<evidence type="ECO:0000313" key="2">
    <source>
        <dbReference type="Proteomes" id="UP000196368"/>
    </source>
</evidence>
<gene>
    <name evidence="1" type="ORF">B5F75_04130</name>
</gene>
<keyword evidence="2" id="KW-1185">Reference proteome</keyword>
<accession>A0A1Y4DEH8</accession>
<evidence type="ECO:0000313" key="1">
    <source>
        <dbReference type="EMBL" id="OUO57042.1"/>
    </source>
</evidence>
<proteinExistence type="predicted"/>
<protein>
    <submittedName>
        <fullName evidence="1">Uncharacterized protein</fullName>
    </submittedName>
</protein>
<dbReference type="EMBL" id="NFJD01000002">
    <property type="protein sequence ID" value="OUO57042.1"/>
    <property type="molecule type" value="Genomic_DNA"/>
</dbReference>
<comment type="caution">
    <text evidence="1">The sequence shown here is derived from an EMBL/GenBank/DDBJ whole genome shotgun (WGS) entry which is preliminary data.</text>
</comment>